<dbReference type="Proteomes" id="UP000008206">
    <property type="component" value="Chromosome"/>
</dbReference>
<dbReference type="Pfam" id="PF05419">
    <property type="entry name" value="GUN4"/>
    <property type="match status" value="1"/>
</dbReference>
<name>E0UCA0_GLOV7</name>
<dbReference type="eggNOG" id="COG0515">
    <property type="taxonomic scope" value="Bacteria"/>
</dbReference>
<organism evidence="3 4">
    <name type="scientific">Gloeothece verrucosa (strain PCC 7822)</name>
    <name type="common">Cyanothece sp. (strain PCC 7822)</name>
    <dbReference type="NCBI Taxonomy" id="497965"/>
    <lineage>
        <taxon>Bacteria</taxon>
        <taxon>Bacillati</taxon>
        <taxon>Cyanobacteriota</taxon>
        <taxon>Cyanophyceae</taxon>
        <taxon>Oscillatoriophycideae</taxon>
        <taxon>Chroococcales</taxon>
        <taxon>Aphanothecaceae</taxon>
        <taxon>Gloeothece</taxon>
        <taxon>Gloeothece verrucosa</taxon>
    </lineage>
</organism>
<dbReference type="Gene3D" id="1.25.40.620">
    <property type="match status" value="1"/>
</dbReference>
<evidence type="ECO:0000313" key="4">
    <source>
        <dbReference type="Proteomes" id="UP000008206"/>
    </source>
</evidence>
<protein>
    <submittedName>
        <fullName evidence="3">GUN4 domain protein</fullName>
    </submittedName>
</protein>
<dbReference type="PANTHER" id="PTHR34800:SF1">
    <property type="entry name" value="TETRAPYRROLE-BINDING PROTEIN, CHLOROPLASTIC"/>
    <property type="match status" value="1"/>
</dbReference>
<dbReference type="OrthoDB" id="7915178at2"/>
<keyword evidence="4" id="KW-1185">Reference proteome</keyword>
<feature type="signal peptide" evidence="1">
    <location>
        <begin position="1"/>
        <end position="20"/>
    </location>
</feature>
<dbReference type="STRING" id="497965.Cyan7822_0835"/>
<evidence type="ECO:0000256" key="1">
    <source>
        <dbReference type="SAM" id="SignalP"/>
    </source>
</evidence>
<dbReference type="InterPro" id="IPR008629">
    <property type="entry name" value="GUN4-like"/>
</dbReference>
<dbReference type="InterPro" id="IPR037215">
    <property type="entry name" value="GUN4-like_sf"/>
</dbReference>
<keyword evidence="1" id="KW-0732">Signal</keyword>
<gene>
    <name evidence="3" type="ordered locus">Cyan7822_0835</name>
</gene>
<reference evidence="4" key="1">
    <citation type="journal article" date="2011" name="MBio">
        <title>Novel metabolic attributes of the genus Cyanothece, comprising a group of unicellular nitrogen-fixing Cyanobacteria.</title>
        <authorList>
            <person name="Bandyopadhyay A."/>
            <person name="Elvitigala T."/>
            <person name="Welsh E."/>
            <person name="Stockel J."/>
            <person name="Liberton M."/>
            <person name="Min H."/>
            <person name="Sherman L.A."/>
            <person name="Pakrasi H.B."/>
        </authorList>
    </citation>
    <scope>NUCLEOTIDE SEQUENCE [LARGE SCALE GENOMIC DNA]</scope>
    <source>
        <strain evidence="4">PCC 7822</strain>
    </source>
</reference>
<dbReference type="RefSeq" id="WP_013320967.1">
    <property type="nucleotide sequence ID" value="NC_014501.1"/>
</dbReference>
<dbReference type="Gene3D" id="1.10.10.1770">
    <property type="entry name" value="Gun4-like"/>
    <property type="match status" value="1"/>
</dbReference>
<dbReference type="AlphaFoldDB" id="E0UCA0"/>
<dbReference type="SUPFAM" id="SSF140869">
    <property type="entry name" value="GUN4-like"/>
    <property type="match status" value="1"/>
</dbReference>
<dbReference type="PANTHER" id="PTHR34800">
    <property type="entry name" value="TETRAPYRROLE-BINDING PROTEIN, CHLOROPLASTIC"/>
    <property type="match status" value="1"/>
</dbReference>
<evidence type="ECO:0000259" key="2">
    <source>
        <dbReference type="Pfam" id="PF05419"/>
    </source>
</evidence>
<dbReference type="GO" id="GO:0030288">
    <property type="term" value="C:outer membrane-bounded periplasmic space"/>
    <property type="evidence" value="ECO:0007669"/>
    <property type="project" value="TreeGrafter"/>
</dbReference>
<feature type="chain" id="PRO_5003141231" evidence="1">
    <location>
        <begin position="21"/>
        <end position="216"/>
    </location>
</feature>
<accession>E0UCA0</accession>
<proteinExistence type="predicted"/>
<feature type="domain" description="GUN4-like" evidence="2">
    <location>
        <begin position="40"/>
        <end position="168"/>
    </location>
</feature>
<dbReference type="HOGENOM" id="CLU_067449_2_0_3"/>
<dbReference type="GO" id="GO:0046906">
    <property type="term" value="F:tetrapyrrole binding"/>
    <property type="evidence" value="ECO:0007669"/>
    <property type="project" value="TreeGrafter"/>
</dbReference>
<sequence length="216" mass="24702">MKKLLLAFALSLVPFINVSAQPSFETNSSARSQISLISPESKVNYTRLQNLLEKQEWREANDETYNLLLRASNRERQGWITIEDIKKLPCWDLATLDRLWTTYSNGHFGFTPQLRVFVSTGNRPGRLVAIEPYEAFGDQVGWRKNDDWIRFKENLNYSLDAPVGHLPSPRQEYQISGGRLDYVTLAQRIVECNVVSLPSLPTSPKPGNQLPKNLPR</sequence>
<dbReference type="KEGG" id="cyj:Cyan7822_0835"/>
<evidence type="ECO:0000313" key="3">
    <source>
        <dbReference type="EMBL" id="ADN12857.1"/>
    </source>
</evidence>
<dbReference type="CDD" id="cd16383">
    <property type="entry name" value="GUN4"/>
    <property type="match status" value="1"/>
</dbReference>
<dbReference type="EMBL" id="CP002198">
    <property type="protein sequence ID" value="ADN12857.1"/>
    <property type="molecule type" value="Genomic_DNA"/>
</dbReference>